<evidence type="ECO:0000256" key="2">
    <source>
        <dbReference type="ARBA" id="ARBA00007524"/>
    </source>
</evidence>
<comment type="subcellular location">
    <subcellularLocation>
        <location evidence="1">Membrane</location>
        <topology evidence="1">Multi-pass membrane protein</topology>
    </subcellularLocation>
</comment>
<dbReference type="AlphaFoldDB" id="A0A2R8BSD7"/>
<keyword evidence="3 6" id="KW-0812">Transmembrane</keyword>
<evidence type="ECO:0000256" key="6">
    <source>
        <dbReference type="SAM" id="Phobius"/>
    </source>
</evidence>
<organism evidence="7 8">
    <name type="scientific">Palleronia abyssalis</name>
    <dbReference type="NCBI Taxonomy" id="1501240"/>
    <lineage>
        <taxon>Bacteria</taxon>
        <taxon>Pseudomonadati</taxon>
        <taxon>Pseudomonadota</taxon>
        <taxon>Alphaproteobacteria</taxon>
        <taxon>Rhodobacterales</taxon>
        <taxon>Roseobacteraceae</taxon>
        <taxon>Palleronia</taxon>
    </lineage>
</organism>
<accession>A0A2R8BSD7</accession>
<dbReference type="FunFam" id="1.20.1260.100:FF:000001">
    <property type="entry name" value="translocator protein 2"/>
    <property type="match status" value="1"/>
</dbReference>
<protein>
    <submittedName>
        <fullName evidence="7">Tryptophan-rich sensory protein</fullName>
    </submittedName>
</protein>
<feature type="transmembrane region" description="Helical" evidence="6">
    <location>
        <begin position="70"/>
        <end position="90"/>
    </location>
</feature>
<evidence type="ECO:0000256" key="1">
    <source>
        <dbReference type="ARBA" id="ARBA00004141"/>
    </source>
</evidence>
<dbReference type="Proteomes" id="UP000244912">
    <property type="component" value="Unassembled WGS sequence"/>
</dbReference>
<dbReference type="Pfam" id="PF03073">
    <property type="entry name" value="TspO_MBR"/>
    <property type="match status" value="1"/>
</dbReference>
<evidence type="ECO:0000256" key="3">
    <source>
        <dbReference type="ARBA" id="ARBA00022692"/>
    </source>
</evidence>
<evidence type="ECO:0000313" key="8">
    <source>
        <dbReference type="Proteomes" id="UP000244912"/>
    </source>
</evidence>
<keyword evidence="4 6" id="KW-1133">Transmembrane helix</keyword>
<dbReference type="NCBIfam" id="NF047825">
    <property type="entry name" value="T-richsensTspOAlph"/>
    <property type="match status" value="1"/>
</dbReference>
<dbReference type="InterPro" id="IPR038330">
    <property type="entry name" value="TspO/MBR-related_sf"/>
</dbReference>
<dbReference type="OrthoDB" id="9795496at2"/>
<dbReference type="Gene3D" id="1.20.1260.100">
    <property type="entry name" value="TspO/MBR protein"/>
    <property type="match status" value="1"/>
</dbReference>
<keyword evidence="5 6" id="KW-0472">Membrane</keyword>
<proteinExistence type="inferred from homology"/>
<dbReference type="GO" id="GO:0016020">
    <property type="term" value="C:membrane"/>
    <property type="evidence" value="ECO:0007669"/>
    <property type="project" value="UniProtKB-SubCell"/>
</dbReference>
<dbReference type="PIRSF" id="PIRSF005859">
    <property type="entry name" value="PBR"/>
    <property type="match status" value="1"/>
</dbReference>
<dbReference type="RefSeq" id="WP_108892909.1">
    <property type="nucleotide sequence ID" value="NZ_ONZF01000002.1"/>
</dbReference>
<evidence type="ECO:0000313" key="7">
    <source>
        <dbReference type="EMBL" id="SPJ23035.1"/>
    </source>
</evidence>
<dbReference type="GO" id="GO:0033013">
    <property type="term" value="P:tetrapyrrole metabolic process"/>
    <property type="evidence" value="ECO:0007669"/>
    <property type="project" value="UniProtKB-ARBA"/>
</dbReference>
<name>A0A2R8BSD7_9RHOB</name>
<dbReference type="EMBL" id="ONZF01000002">
    <property type="protein sequence ID" value="SPJ23035.1"/>
    <property type="molecule type" value="Genomic_DNA"/>
</dbReference>
<keyword evidence="8" id="KW-1185">Reference proteome</keyword>
<comment type="similarity">
    <text evidence="2">Belongs to the TspO/BZRP family.</text>
</comment>
<evidence type="ECO:0000256" key="4">
    <source>
        <dbReference type="ARBA" id="ARBA00022989"/>
    </source>
</evidence>
<feature type="transmembrane region" description="Helical" evidence="6">
    <location>
        <begin position="97"/>
        <end position="117"/>
    </location>
</feature>
<gene>
    <name evidence="7" type="primary">tspO</name>
    <name evidence="7" type="ORF">PAA8504_00840</name>
</gene>
<dbReference type="PANTHER" id="PTHR10057:SF0">
    <property type="entry name" value="TRANSLOCATOR PROTEIN"/>
    <property type="match status" value="1"/>
</dbReference>
<reference evidence="7 8" key="1">
    <citation type="submission" date="2018-03" db="EMBL/GenBank/DDBJ databases">
        <authorList>
            <person name="Keele B.F."/>
        </authorList>
    </citation>
    <scope>NUCLEOTIDE SEQUENCE [LARGE SCALE GENOMIC DNA]</scope>
    <source>
        <strain evidence="7 8">CECT 8504</strain>
    </source>
</reference>
<evidence type="ECO:0000256" key="5">
    <source>
        <dbReference type="ARBA" id="ARBA00023136"/>
    </source>
</evidence>
<dbReference type="PANTHER" id="PTHR10057">
    <property type="entry name" value="PERIPHERAL-TYPE BENZODIAZEPINE RECEPTOR"/>
    <property type="match status" value="1"/>
</dbReference>
<sequence>MDWMLFLIFLVACAGAATTGAIFEPGSWYDELEKPGFTPPNWAFPVVWTTLYICIAVAAARAAPLDDSGYAMAFFAVQVAFNTLWTPVFFGRRNMKGGLMVIAVLWLAVAGTLWQFWQLDWIAGALFVPYLVWVSIAAALNFSVWRLNRNRPIAT</sequence>
<dbReference type="InterPro" id="IPR004307">
    <property type="entry name" value="TspO_MBR"/>
</dbReference>
<feature type="transmembrane region" description="Helical" evidence="6">
    <location>
        <begin position="123"/>
        <end position="145"/>
    </location>
</feature>
<dbReference type="CDD" id="cd15904">
    <property type="entry name" value="TSPO_MBR"/>
    <property type="match status" value="1"/>
</dbReference>